<dbReference type="EMBL" id="JBHTHX010002499">
    <property type="protein sequence ID" value="MFD0890530.1"/>
    <property type="molecule type" value="Genomic_DNA"/>
</dbReference>
<evidence type="ECO:0000313" key="2">
    <source>
        <dbReference type="Proteomes" id="UP001597024"/>
    </source>
</evidence>
<evidence type="ECO:0008006" key="3">
    <source>
        <dbReference type="Google" id="ProtNLM"/>
    </source>
</evidence>
<keyword evidence="2" id="KW-1185">Reference proteome</keyword>
<evidence type="ECO:0000313" key="1">
    <source>
        <dbReference type="EMBL" id="MFD0890530.1"/>
    </source>
</evidence>
<comment type="caution">
    <text evidence="1">The sequence shown here is derived from an EMBL/GenBank/DDBJ whole genome shotgun (WGS) entry which is preliminary data.</text>
</comment>
<name>A0ABW3E306_9ACTN</name>
<dbReference type="Proteomes" id="UP001597024">
    <property type="component" value="Unassembled WGS sequence"/>
</dbReference>
<gene>
    <name evidence="1" type="ORF">ACFQ08_38810</name>
</gene>
<sequence>MSMPANGVPGEAAQTEPARVHAVRTVRFDALTAEELEAWHRLREANPVLDSPYFHPGFARAVHASGRPVTVAVGRDRAGTVRALLPHHRERSLIRPAGWPAADFQG</sequence>
<proteinExistence type="predicted"/>
<protein>
    <recommendedName>
        <fullName evidence="3">GNAT family N-acetyltransferase</fullName>
    </recommendedName>
</protein>
<organism evidence="1 2">
    <name type="scientific">Streptosporangium algeriense</name>
    <dbReference type="NCBI Taxonomy" id="1682748"/>
    <lineage>
        <taxon>Bacteria</taxon>
        <taxon>Bacillati</taxon>
        <taxon>Actinomycetota</taxon>
        <taxon>Actinomycetes</taxon>
        <taxon>Streptosporangiales</taxon>
        <taxon>Streptosporangiaceae</taxon>
        <taxon>Streptosporangium</taxon>
    </lineage>
</organism>
<reference evidence="2" key="1">
    <citation type="journal article" date="2019" name="Int. J. Syst. Evol. Microbiol.">
        <title>The Global Catalogue of Microorganisms (GCM) 10K type strain sequencing project: providing services to taxonomists for standard genome sequencing and annotation.</title>
        <authorList>
            <consortium name="The Broad Institute Genomics Platform"/>
            <consortium name="The Broad Institute Genome Sequencing Center for Infectious Disease"/>
            <person name="Wu L."/>
            <person name="Ma J."/>
        </authorList>
    </citation>
    <scope>NUCLEOTIDE SEQUENCE [LARGE SCALE GENOMIC DNA]</scope>
    <source>
        <strain evidence="2">CCUG 62974</strain>
    </source>
</reference>
<accession>A0ABW3E306</accession>
<feature type="non-terminal residue" evidence="1">
    <location>
        <position position="106"/>
    </location>
</feature>